<dbReference type="Gene3D" id="3.40.50.2300">
    <property type="match status" value="1"/>
</dbReference>
<dbReference type="InterPro" id="IPR000792">
    <property type="entry name" value="Tscrpt_reg_LuxR_C"/>
</dbReference>
<evidence type="ECO:0000313" key="7">
    <source>
        <dbReference type="EMBL" id="MFC0627196.1"/>
    </source>
</evidence>
<comment type="caution">
    <text evidence="4">Lacks conserved residue(s) required for the propagation of feature annotation.</text>
</comment>
<name>A0ABV6QRD2_9ACTN</name>
<dbReference type="PRINTS" id="PR00038">
    <property type="entry name" value="HTHLUXR"/>
</dbReference>
<evidence type="ECO:0000313" key="8">
    <source>
        <dbReference type="Proteomes" id="UP001589890"/>
    </source>
</evidence>
<keyword evidence="3" id="KW-0804">Transcription</keyword>
<dbReference type="InterPro" id="IPR016032">
    <property type="entry name" value="Sig_transdc_resp-reg_C-effctor"/>
</dbReference>
<gene>
    <name evidence="7" type="ORF">ACFFGN_24185</name>
</gene>
<dbReference type="SUPFAM" id="SSF46894">
    <property type="entry name" value="C-terminal effector domain of the bipartite response regulators"/>
    <property type="match status" value="1"/>
</dbReference>
<organism evidence="7 8">
    <name type="scientific">Kribbella deserti</name>
    <dbReference type="NCBI Taxonomy" id="1926257"/>
    <lineage>
        <taxon>Bacteria</taxon>
        <taxon>Bacillati</taxon>
        <taxon>Actinomycetota</taxon>
        <taxon>Actinomycetes</taxon>
        <taxon>Propionibacteriales</taxon>
        <taxon>Kribbellaceae</taxon>
        <taxon>Kribbella</taxon>
    </lineage>
</organism>
<keyword evidence="1" id="KW-0805">Transcription regulation</keyword>
<dbReference type="PANTHER" id="PTHR43214:SF24">
    <property type="entry name" value="TRANSCRIPTIONAL REGULATORY PROTEIN NARL-RELATED"/>
    <property type="match status" value="1"/>
</dbReference>
<dbReference type="Pfam" id="PF00196">
    <property type="entry name" value="GerE"/>
    <property type="match status" value="1"/>
</dbReference>
<dbReference type="EMBL" id="JBHLTC010000030">
    <property type="protein sequence ID" value="MFC0627196.1"/>
    <property type="molecule type" value="Genomic_DNA"/>
</dbReference>
<keyword evidence="2 7" id="KW-0238">DNA-binding</keyword>
<reference evidence="7 8" key="1">
    <citation type="submission" date="2024-09" db="EMBL/GenBank/DDBJ databases">
        <authorList>
            <person name="Sun Q."/>
            <person name="Mori K."/>
        </authorList>
    </citation>
    <scope>NUCLEOTIDE SEQUENCE [LARGE SCALE GENOMIC DNA]</scope>
    <source>
        <strain evidence="7 8">CGMCC 1.15906</strain>
    </source>
</reference>
<proteinExistence type="predicted"/>
<dbReference type="PROSITE" id="PS50110">
    <property type="entry name" value="RESPONSE_REGULATORY"/>
    <property type="match status" value="1"/>
</dbReference>
<protein>
    <submittedName>
        <fullName evidence="7">DNA-binding response regulator</fullName>
    </submittedName>
</protein>
<keyword evidence="8" id="KW-1185">Reference proteome</keyword>
<evidence type="ECO:0000256" key="3">
    <source>
        <dbReference type="ARBA" id="ARBA00023163"/>
    </source>
</evidence>
<dbReference type="InterPro" id="IPR039420">
    <property type="entry name" value="WalR-like"/>
</dbReference>
<dbReference type="Proteomes" id="UP001589890">
    <property type="component" value="Unassembled WGS sequence"/>
</dbReference>
<dbReference type="GO" id="GO:0003677">
    <property type="term" value="F:DNA binding"/>
    <property type="evidence" value="ECO:0007669"/>
    <property type="project" value="UniProtKB-KW"/>
</dbReference>
<feature type="domain" description="Response regulatory" evidence="6">
    <location>
        <begin position="10"/>
        <end position="126"/>
    </location>
</feature>
<dbReference type="SMART" id="SM00421">
    <property type="entry name" value="HTH_LUXR"/>
    <property type="match status" value="1"/>
</dbReference>
<evidence type="ECO:0000256" key="2">
    <source>
        <dbReference type="ARBA" id="ARBA00023125"/>
    </source>
</evidence>
<feature type="domain" description="HTH luxR-type" evidence="5">
    <location>
        <begin position="158"/>
        <end position="223"/>
    </location>
</feature>
<dbReference type="InterPro" id="IPR001789">
    <property type="entry name" value="Sig_transdc_resp-reg_receiver"/>
</dbReference>
<accession>A0ABV6QRD2</accession>
<evidence type="ECO:0000256" key="4">
    <source>
        <dbReference type="PROSITE-ProRule" id="PRU00169"/>
    </source>
</evidence>
<dbReference type="SUPFAM" id="SSF52172">
    <property type="entry name" value="CheY-like"/>
    <property type="match status" value="1"/>
</dbReference>
<comment type="caution">
    <text evidence="7">The sequence shown here is derived from an EMBL/GenBank/DDBJ whole genome shotgun (WGS) entry which is preliminary data.</text>
</comment>
<dbReference type="RefSeq" id="WP_380051580.1">
    <property type="nucleotide sequence ID" value="NZ_JBHLTC010000030.1"/>
</dbReference>
<evidence type="ECO:0000259" key="5">
    <source>
        <dbReference type="PROSITE" id="PS50043"/>
    </source>
</evidence>
<dbReference type="InterPro" id="IPR011006">
    <property type="entry name" value="CheY-like_superfamily"/>
</dbReference>
<sequence>MLRTRADRPTLLVCDALRVIAEAVAAYVDSQAGVRSLGTASRLDEFLRLLATEAPDVVLVEPRGLGLSAVGVVRMVHETQPRARVLLVADTDDPAQVLPAVRAGGFGWVSASDPLTDLETAVRTVAAGGMWLSPSVLGEPAPDVAVRSAAASLAADEARGLVGALTERERDVLSHLVGGFDRRALAQRLGIADSTARTHVQRVMAKLGARNAIQAAAIGRRAGIPGVTRGC</sequence>
<dbReference type="CDD" id="cd06170">
    <property type="entry name" value="LuxR_C_like"/>
    <property type="match status" value="1"/>
</dbReference>
<dbReference type="PROSITE" id="PS50043">
    <property type="entry name" value="HTH_LUXR_2"/>
    <property type="match status" value="1"/>
</dbReference>
<evidence type="ECO:0000259" key="6">
    <source>
        <dbReference type="PROSITE" id="PS50110"/>
    </source>
</evidence>
<dbReference type="PANTHER" id="PTHR43214">
    <property type="entry name" value="TWO-COMPONENT RESPONSE REGULATOR"/>
    <property type="match status" value="1"/>
</dbReference>
<evidence type="ECO:0000256" key="1">
    <source>
        <dbReference type="ARBA" id="ARBA00023015"/>
    </source>
</evidence>